<reference evidence="1 2" key="1">
    <citation type="submission" date="2018-02" db="EMBL/GenBank/DDBJ databases">
        <title>Genome sequence of the basidiomycete white-rot fungus Phlebia centrifuga.</title>
        <authorList>
            <person name="Granchi Z."/>
            <person name="Peng M."/>
            <person name="de Vries R.P."/>
            <person name="Hilden K."/>
            <person name="Makela M.R."/>
            <person name="Grigoriev I."/>
            <person name="Riley R."/>
        </authorList>
    </citation>
    <scope>NUCLEOTIDE SEQUENCE [LARGE SCALE GENOMIC DNA]</scope>
    <source>
        <strain evidence="1 2">FBCC195</strain>
    </source>
</reference>
<gene>
    <name evidence="1" type="ORF">PHLCEN_2v2745</name>
</gene>
<dbReference type="Proteomes" id="UP000186601">
    <property type="component" value="Unassembled WGS sequence"/>
</dbReference>
<accession>A0A2R6RHV3</accession>
<comment type="caution">
    <text evidence="1">The sequence shown here is derived from an EMBL/GenBank/DDBJ whole genome shotgun (WGS) entry which is preliminary data.</text>
</comment>
<dbReference type="EMBL" id="MLYV02000256">
    <property type="protein sequence ID" value="PSS29597.1"/>
    <property type="molecule type" value="Genomic_DNA"/>
</dbReference>
<evidence type="ECO:0000313" key="2">
    <source>
        <dbReference type="Proteomes" id="UP000186601"/>
    </source>
</evidence>
<dbReference type="AlphaFoldDB" id="A0A2R6RHV3"/>
<keyword evidence="2" id="KW-1185">Reference proteome</keyword>
<organism evidence="1 2">
    <name type="scientific">Hermanssonia centrifuga</name>
    <dbReference type="NCBI Taxonomy" id="98765"/>
    <lineage>
        <taxon>Eukaryota</taxon>
        <taxon>Fungi</taxon>
        <taxon>Dikarya</taxon>
        <taxon>Basidiomycota</taxon>
        <taxon>Agaricomycotina</taxon>
        <taxon>Agaricomycetes</taxon>
        <taxon>Polyporales</taxon>
        <taxon>Meruliaceae</taxon>
        <taxon>Hermanssonia</taxon>
    </lineage>
</organism>
<name>A0A2R6RHV3_9APHY</name>
<proteinExistence type="predicted"/>
<evidence type="ECO:0000313" key="1">
    <source>
        <dbReference type="EMBL" id="PSS29597.1"/>
    </source>
</evidence>
<protein>
    <submittedName>
        <fullName evidence="1">Uncharacterized protein</fullName>
    </submittedName>
</protein>
<sequence length="67" mass="7308">MKRDNLGQSRQMGGTLGHACASVSTLCRDGKKANSNQGVTTNRDQSLPYLGGACTWPDEEDHEWNNV</sequence>